<organism evidence="1 3">
    <name type="scientific">Sphingobacterium multivorum</name>
    <dbReference type="NCBI Taxonomy" id="28454"/>
    <lineage>
        <taxon>Bacteria</taxon>
        <taxon>Pseudomonadati</taxon>
        <taxon>Bacteroidota</taxon>
        <taxon>Sphingobacteriia</taxon>
        <taxon>Sphingobacteriales</taxon>
        <taxon>Sphingobacteriaceae</taxon>
        <taxon>Sphingobacterium</taxon>
    </lineage>
</organism>
<evidence type="ECO:0000313" key="3">
    <source>
        <dbReference type="Proteomes" id="UP000251241"/>
    </source>
</evidence>
<dbReference type="AlphaFoldDB" id="A0A2X2JR38"/>
<dbReference type="EMBL" id="CABWMV010000027">
    <property type="protein sequence ID" value="VXD07076.1"/>
    <property type="molecule type" value="Genomic_DNA"/>
</dbReference>
<protein>
    <submittedName>
        <fullName evidence="1">Uncharacterized protein</fullName>
    </submittedName>
</protein>
<accession>A0A654DRQ3</accession>
<sequence>MRKEQITEQLKEYYPEGVTLDDIMAYSASEAYNNRKQCIESAWSDRGQWEQLKESLTDLSAEIWDYSFLGGSPSYHFSFPLEQNEDILYSLFVSVILPYFAIRIMRLPDRKKSFTPVCDTDFQVFEKLTKKVQHVFPEHLIIKDDRLLQTKVDIFEADGENPPSIQHLLFSTIET</sequence>
<evidence type="ECO:0000313" key="4">
    <source>
        <dbReference type="Proteomes" id="UP000432350"/>
    </source>
</evidence>
<dbReference type="RefSeq" id="WP_112376275.1">
    <property type="nucleotide sequence ID" value="NZ_CP068086.1"/>
</dbReference>
<reference evidence="2 4" key="2">
    <citation type="submission" date="2019-10" db="EMBL/GenBank/DDBJ databases">
        <authorList>
            <person name="Karimi E."/>
        </authorList>
    </citation>
    <scope>NUCLEOTIDE SEQUENCE [LARGE SCALE GENOMIC DNA]</scope>
    <source>
        <strain evidence="2">Sphingobacterium sp. 8BC</strain>
    </source>
</reference>
<name>A0A2X2JR38_SPHMU</name>
<accession>A0A2X2JR38</accession>
<reference evidence="1 3" key="1">
    <citation type="submission" date="2018-06" db="EMBL/GenBank/DDBJ databases">
        <authorList>
            <consortium name="Pathogen Informatics"/>
            <person name="Doyle S."/>
        </authorList>
    </citation>
    <scope>NUCLEOTIDE SEQUENCE [LARGE SCALE GENOMIC DNA]</scope>
    <source>
        <strain evidence="1 3">NCTC11343</strain>
    </source>
</reference>
<evidence type="ECO:0000313" key="2">
    <source>
        <dbReference type="EMBL" id="VXD07076.1"/>
    </source>
</evidence>
<gene>
    <name evidence="1" type="ORF">NCTC11343_05349</name>
    <name evidence="2" type="ORF">SPHINGO8BC_80023</name>
</gene>
<dbReference type="GeneID" id="97180156"/>
<dbReference type="Proteomes" id="UP000432350">
    <property type="component" value="Unassembled WGS sequence"/>
</dbReference>
<dbReference type="EMBL" id="UAUU01000011">
    <property type="protein sequence ID" value="SPZ94516.1"/>
    <property type="molecule type" value="Genomic_DNA"/>
</dbReference>
<evidence type="ECO:0000313" key="1">
    <source>
        <dbReference type="EMBL" id="SPZ94516.1"/>
    </source>
</evidence>
<proteinExistence type="predicted"/>
<dbReference type="Proteomes" id="UP000251241">
    <property type="component" value="Unassembled WGS sequence"/>
</dbReference>